<evidence type="ECO:0000313" key="3">
    <source>
        <dbReference type="Proteomes" id="UP000479710"/>
    </source>
</evidence>
<comment type="caution">
    <text evidence="2">The sequence shown here is derived from an EMBL/GenBank/DDBJ whole genome shotgun (WGS) entry which is preliminary data.</text>
</comment>
<feature type="compositionally biased region" description="Acidic residues" evidence="1">
    <location>
        <begin position="13"/>
        <end position="22"/>
    </location>
</feature>
<name>A0A6G1BTC5_9ORYZ</name>
<feature type="region of interest" description="Disordered" evidence="1">
    <location>
        <begin position="1"/>
        <end position="112"/>
    </location>
</feature>
<organism evidence="2 3">
    <name type="scientific">Oryza meyeriana var. granulata</name>
    <dbReference type="NCBI Taxonomy" id="110450"/>
    <lineage>
        <taxon>Eukaryota</taxon>
        <taxon>Viridiplantae</taxon>
        <taxon>Streptophyta</taxon>
        <taxon>Embryophyta</taxon>
        <taxon>Tracheophyta</taxon>
        <taxon>Spermatophyta</taxon>
        <taxon>Magnoliopsida</taxon>
        <taxon>Liliopsida</taxon>
        <taxon>Poales</taxon>
        <taxon>Poaceae</taxon>
        <taxon>BOP clade</taxon>
        <taxon>Oryzoideae</taxon>
        <taxon>Oryzeae</taxon>
        <taxon>Oryzinae</taxon>
        <taxon>Oryza</taxon>
        <taxon>Oryza meyeriana</taxon>
    </lineage>
</organism>
<feature type="compositionally biased region" description="Low complexity" evidence="1">
    <location>
        <begin position="23"/>
        <end position="35"/>
    </location>
</feature>
<accession>A0A6G1BTC5</accession>
<feature type="compositionally biased region" description="Polar residues" evidence="1">
    <location>
        <begin position="82"/>
        <end position="100"/>
    </location>
</feature>
<dbReference type="Proteomes" id="UP000479710">
    <property type="component" value="Unassembled WGS sequence"/>
</dbReference>
<sequence length="112" mass="12492">MEADLPQARELEDCTNDEDLNEAESSSSSLEMNLNPPCYNDLNPSLPSDEENYPANFDSAPAHMVVDDDPRQDGSVPPRFCTNPSGDIGNTSRAQQSNLEEQFKSRGKWWTI</sequence>
<evidence type="ECO:0000256" key="1">
    <source>
        <dbReference type="SAM" id="MobiDB-lite"/>
    </source>
</evidence>
<dbReference type="AlphaFoldDB" id="A0A6G1BTC5"/>
<proteinExistence type="predicted"/>
<dbReference type="EMBL" id="SPHZ02000011">
    <property type="protein sequence ID" value="KAF0891249.1"/>
    <property type="molecule type" value="Genomic_DNA"/>
</dbReference>
<gene>
    <name evidence="2" type="ORF">E2562_009427</name>
</gene>
<reference evidence="2 3" key="1">
    <citation type="submission" date="2019-11" db="EMBL/GenBank/DDBJ databases">
        <title>Whole genome sequence of Oryza granulata.</title>
        <authorList>
            <person name="Li W."/>
        </authorList>
    </citation>
    <scope>NUCLEOTIDE SEQUENCE [LARGE SCALE GENOMIC DNA]</scope>
    <source>
        <strain evidence="3">cv. Menghai</strain>
        <tissue evidence="2">Leaf</tissue>
    </source>
</reference>
<evidence type="ECO:0000313" key="2">
    <source>
        <dbReference type="EMBL" id="KAF0891249.1"/>
    </source>
</evidence>
<protein>
    <submittedName>
        <fullName evidence="2">Uncharacterized protein</fullName>
    </submittedName>
</protein>
<keyword evidence="3" id="KW-1185">Reference proteome</keyword>